<proteinExistence type="predicted"/>
<evidence type="ECO:0000313" key="2">
    <source>
        <dbReference type="Proteomes" id="UP001295740"/>
    </source>
</evidence>
<accession>A0AAI8V8K8</accession>
<dbReference type="EMBL" id="CAUWAG010000003">
    <property type="protein sequence ID" value="CAJ2500344.1"/>
    <property type="molecule type" value="Genomic_DNA"/>
</dbReference>
<sequence length="89" mass="10173">MPMALHAPHARAIVLCEYSPPSPMSPSDHRCYRVDGPHGPSHGQRMFNQMLSKIDLDLEKYEQLLISTFWGNETELNVLTDATKQRVHE</sequence>
<reference evidence="1" key="1">
    <citation type="submission" date="2023-10" db="EMBL/GenBank/DDBJ databases">
        <authorList>
            <person name="Hackl T."/>
        </authorList>
    </citation>
    <scope>NUCLEOTIDE SEQUENCE</scope>
</reference>
<comment type="caution">
    <text evidence="1">The sequence shown here is derived from an EMBL/GenBank/DDBJ whole genome shotgun (WGS) entry which is preliminary data.</text>
</comment>
<evidence type="ECO:0000313" key="1">
    <source>
        <dbReference type="EMBL" id="CAJ2500344.1"/>
    </source>
</evidence>
<name>A0AAI8V8K8_9PEZI</name>
<protein>
    <submittedName>
        <fullName evidence="1">Uu.00g031970.m01.CDS01</fullName>
    </submittedName>
</protein>
<dbReference type="AlphaFoldDB" id="A0AAI8V8K8"/>
<keyword evidence="2" id="KW-1185">Reference proteome</keyword>
<gene>
    <name evidence="1" type="ORF">KHLLAP_LOCUS812</name>
</gene>
<organism evidence="1 2">
    <name type="scientific">Anthostomella pinea</name>
    <dbReference type="NCBI Taxonomy" id="933095"/>
    <lineage>
        <taxon>Eukaryota</taxon>
        <taxon>Fungi</taxon>
        <taxon>Dikarya</taxon>
        <taxon>Ascomycota</taxon>
        <taxon>Pezizomycotina</taxon>
        <taxon>Sordariomycetes</taxon>
        <taxon>Xylariomycetidae</taxon>
        <taxon>Xylariales</taxon>
        <taxon>Xylariaceae</taxon>
        <taxon>Anthostomella</taxon>
    </lineage>
</organism>
<dbReference type="Proteomes" id="UP001295740">
    <property type="component" value="Unassembled WGS sequence"/>
</dbReference>